<dbReference type="GO" id="GO:0043565">
    <property type="term" value="F:sequence-specific DNA binding"/>
    <property type="evidence" value="ECO:0007669"/>
    <property type="project" value="TreeGrafter"/>
</dbReference>
<evidence type="ECO:0000259" key="5">
    <source>
        <dbReference type="PROSITE" id="PS50931"/>
    </source>
</evidence>
<comment type="caution">
    <text evidence="6">The sequence shown here is derived from an EMBL/GenBank/DDBJ whole genome shotgun (WGS) entry which is preliminary data.</text>
</comment>
<evidence type="ECO:0000256" key="4">
    <source>
        <dbReference type="ARBA" id="ARBA00023163"/>
    </source>
</evidence>
<dbReference type="AlphaFoldDB" id="A0A0P6WBL5"/>
<dbReference type="SUPFAM" id="SSF46785">
    <property type="entry name" value="Winged helix' DNA-binding domain"/>
    <property type="match status" value="1"/>
</dbReference>
<dbReference type="PANTHER" id="PTHR30537:SF5">
    <property type="entry name" value="HTH-TYPE TRANSCRIPTIONAL ACTIVATOR TTDR-RELATED"/>
    <property type="match status" value="1"/>
</dbReference>
<dbReference type="InterPro" id="IPR036390">
    <property type="entry name" value="WH_DNA-bd_sf"/>
</dbReference>
<reference evidence="6 7" key="1">
    <citation type="submission" date="2015-09" db="EMBL/GenBank/DDBJ databases">
        <authorList>
            <person name="Jackson K.R."/>
            <person name="Lunt B.L."/>
            <person name="Fisher J.N.B."/>
            <person name="Gardner A.V."/>
            <person name="Bailey M.E."/>
            <person name="Deus L.M."/>
            <person name="Earl A.S."/>
            <person name="Gibby P.D."/>
            <person name="Hartmann K.A."/>
            <person name="Liu J.E."/>
            <person name="Manci A.M."/>
            <person name="Nielsen D.A."/>
            <person name="Solomon M.B."/>
            <person name="Breakwell D.P."/>
            <person name="Burnett S.H."/>
            <person name="Grose J.H."/>
        </authorList>
    </citation>
    <scope>NUCLEOTIDE SEQUENCE [LARGE SCALE GENOMIC DNA]</scope>
    <source>
        <strain evidence="6 7">16</strain>
    </source>
</reference>
<dbReference type="InterPro" id="IPR036388">
    <property type="entry name" value="WH-like_DNA-bd_sf"/>
</dbReference>
<protein>
    <submittedName>
        <fullName evidence="6">LysR family transcriptional regulator</fullName>
    </submittedName>
</protein>
<evidence type="ECO:0000256" key="1">
    <source>
        <dbReference type="ARBA" id="ARBA00009437"/>
    </source>
</evidence>
<organism evidence="6 7">
    <name type="scientific">Prosthecodimorpha hirschii</name>
    <dbReference type="NCBI Taxonomy" id="665126"/>
    <lineage>
        <taxon>Bacteria</taxon>
        <taxon>Pseudomonadati</taxon>
        <taxon>Pseudomonadota</taxon>
        <taxon>Alphaproteobacteria</taxon>
        <taxon>Hyphomicrobiales</taxon>
        <taxon>Ancalomicrobiaceae</taxon>
        <taxon>Prosthecodimorpha</taxon>
    </lineage>
</organism>
<gene>
    <name evidence="6" type="ORF">ABB55_06980</name>
</gene>
<evidence type="ECO:0000313" key="7">
    <source>
        <dbReference type="Proteomes" id="UP000048984"/>
    </source>
</evidence>
<reference evidence="6 7" key="2">
    <citation type="submission" date="2015-10" db="EMBL/GenBank/DDBJ databases">
        <title>Draft Genome Sequence of Prosthecomicrobium hirschii ATCC 27832.</title>
        <authorList>
            <person name="Daniel J."/>
            <person name="Givan S.A."/>
            <person name="Brun Y.V."/>
            <person name="Brown P.J."/>
        </authorList>
    </citation>
    <scope>NUCLEOTIDE SEQUENCE [LARGE SCALE GENOMIC DNA]</scope>
    <source>
        <strain evidence="6 7">16</strain>
    </source>
</reference>
<dbReference type="GO" id="GO:0003700">
    <property type="term" value="F:DNA-binding transcription factor activity"/>
    <property type="evidence" value="ECO:0007669"/>
    <property type="project" value="InterPro"/>
</dbReference>
<proteinExistence type="inferred from homology"/>
<evidence type="ECO:0000256" key="2">
    <source>
        <dbReference type="ARBA" id="ARBA00023015"/>
    </source>
</evidence>
<accession>A0A0P6WBL5</accession>
<evidence type="ECO:0000313" key="6">
    <source>
        <dbReference type="EMBL" id="KPL52002.1"/>
    </source>
</evidence>
<dbReference type="CDD" id="cd08471">
    <property type="entry name" value="PBP2_CrgA_like_2"/>
    <property type="match status" value="1"/>
</dbReference>
<dbReference type="Pfam" id="PF00126">
    <property type="entry name" value="HTH_1"/>
    <property type="match status" value="1"/>
</dbReference>
<keyword evidence="4" id="KW-0804">Transcription</keyword>
<dbReference type="RefSeq" id="WP_054358165.1">
    <property type="nucleotide sequence ID" value="NZ_LJYW01000001.1"/>
</dbReference>
<keyword evidence="3" id="KW-0238">DNA-binding</keyword>
<dbReference type="FunFam" id="1.10.10.10:FF:000001">
    <property type="entry name" value="LysR family transcriptional regulator"/>
    <property type="match status" value="1"/>
</dbReference>
<sequence>MDRIDAMRAFVRTVDDGGLAAAARRLGRSPAAVTRAIAFLEEEVGARLLRRTTRSSGPTEAGERFLDSCRRILADFDEATALAAGERSVPRGVLTVTGPLVFGRRHVRPVLDAFLDLHPTVQGRLLLLDRVVNLIDEGIDAAIRIGQLPDSSLIATRIGHIRRVLCASPAFLAAHPPIRHPEDLAALPVIHFGQIHDGRGWSFATPAGPITVPVQPRLTVNGAEAAIESAIDGHGVTAVLSYQIADALREGRLTLLLEGFEPPPLPVHLIYPEARLVAAKVRAFVDFAVLRLRALPVLA</sequence>
<dbReference type="GO" id="GO:0006351">
    <property type="term" value="P:DNA-templated transcription"/>
    <property type="evidence" value="ECO:0007669"/>
    <property type="project" value="TreeGrafter"/>
</dbReference>
<dbReference type="Pfam" id="PF03466">
    <property type="entry name" value="LysR_substrate"/>
    <property type="match status" value="1"/>
</dbReference>
<dbReference type="Gene3D" id="1.10.10.10">
    <property type="entry name" value="Winged helix-like DNA-binding domain superfamily/Winged helix DNA-binding domain"/>
    <property type="match status" value="1"/>
</dbReference>
<dbReference type="STRING" id="665126.ABB55_06980"/>
<name>A0A0P6WBL5_9HYPH</name>
<dbReference type="InterPro" id="IPR005119">
    <property type="entry name" value="LysR_subst-bd"/>
</dbReference>
<dbReference type="Gene3D" id="3.40.190.290">
    <property type="match status" value="1"/>
</dbReference>
<evidence type="ECO:0000256" key="3">
    <source>
        <dbReference type="ARBA" id="ARBA00023125"/>
    </source>
</evidence>
<dbReference type="InterPro" id="IPR058163">
    <property type="entry name" value="LysR-type_TF_proteobact-type"/>
</dbReference>
<dbReference type="EMBL" id="LJYW01000001">
    <property type="protein sequence ID" value="KPL52002.1"/>
    <property type="molecule type" value="Genomic_DNA"/>
</dbReference>
<dbReference type="InterPro" id="IPR000847">
    <property type="entry name" value="LysR_HTH_N"/>
</dbReference>
<dbReference type="SUPFAM" id="SSF53850">
    <property type="entry name" value="Periplasmic binding protein-like II"/>
    <property type="match status" value="1"/>
</dbReference>
<keyword evidence="2" id="KW-0805">Transcription regulation</keyword>
<dbReference type="PANTHER" id="PTHR30537">
    <property type="entry name" value="HTH-TYPE TRANSCRIPTIONAL REGULATOR"/>
    <property type="match status" value="1"/>
</dbReference>
<dbReference type="Proteomes" id="UP000048984">
    <property type="component" value="Unassembled WGS sequence"/>
</dbReference>
<dbReference type="PROSITE" id="PS50931">
    <property type="entry name" value="HTH_LYSR"/>
    <property type="match status" value="1"/>
</dbReference>
<keyword evidence="7" id="KW-1185">Reference proteome</keyword>
<feature type="domain" description="HTH lysR-type" evidence="5">
    <location>
        <begin position="1"/>
        <end position="59"/>
    </location>
</feature>
<comment type="similarity">
    <text evidence="1">Belongs to the LysR transcriptional regulatory family.</text>
</comment>